<dbReference type="VEuPathDB" id="AmoebaDB:ACA1_137270"/>
<dbReference type="EMBL" id="KB007956">
    <property type="protein sequence ID" value="ELR18376.1"/>
    <property type="molecule type" value="Genomic_DNA"/>
</dbReference>
<keyword evidence="3" id="KW-1185">Reference proteome</keyword>
<evidence type="ECO:0000313" key="2">
    <source>
        <dbReference type="EMBL" id="ELR18376.1"/>
    </source>
</evidence>
<evidence type="ECO:0000256" key="1">
    <source>
        <dbReference type="SAM" id="SignalP"/>
    </source>
</evidence>
<feature type="chain" id="PRO_5003990634" evidence="1">
    <location>
        <begin position="25"/>
        <end position="233"/>
    </location>
</feature>
<evidence type="ECO:0000313" key="3">
    <source>
        <dbReference type="Proteomes" id="UP000011083"/>
    </source>
</evidence>
<name>L8H1W8_ACACF</name>
<dbReference type="GeneID" id="14919141"/>
<dbReference type="KEGG" id="acan:ACA1_137270"/>
<feature type="signal peptide" evidence="1">
    <location>
        <begin position="1"/>
        <end position="24"/>
    </location>
</feature>
<reference evidence="2 3" key="1">
    <citation type="journal article" date="2013" name="Genome Biol.">
        <title>Genome of Acanthamoeba castellanii highlights extensive lateral gene transfer and early evolution of tyrosine kinase signaling.</title>
        <authorList>
            <person name="Clarke M."/>
            <person name="Lohan A.J."/>
            <person name="Liu B."/>
            <person name="Lagkouvardos I."/>
            <person name="Roy S."/>
            <person name="Zafar N."/>
            <person name="Bertelli C."/>
            <person name="Schilde C."/>
            <person name="Kianianmomeni A."/>
            <person name="Burglin T.R."/>
            <person name="Frech C."/>
            <person name="Turcotte B."/>
            <person name="Kopec K.O."/>
            <person name="Synnott J.M."/>
            <person name="Choo C."/>
            <person name="Paponov I."/>
            <person name="Finkler A."/>
            <person name="Soon Heng Tan C."/>
            <person name="Hutchins A.P."/>
            <person name="Weinmeier T."/>
            <person name="Rattei T."/>
            <person name="Chu J.S."/>
            <person name="Gimenez G."/>
            <person name="Irimia M."/>
            <person name="Rigden D.J."/>
            <person name="Fitzpatrick D.A."/>
            <person name="Lorenzo-Morales J."/>
            <person name="Bateman A."/>
            <person name="Chiu C.H."/>
            <person name="Tang P."/>
            <person name="Hegemann P."/>
            <person name="Fromm H."/>
            <person name="Raoult D."/>
            <person name="Greub G."/>
            <person name="Miranda-Saavedra D."/>
            <person name="Chen N."/>
            <person name="Nash P."/>
            <person name="Ginger M.L."/>
            <person name="Horn M."/>
            <person name="Schaap P."/>
            <person name="Caler L."/>
            <person name="Loftus B."/>
        </authorList>
    </citation>
    <scope>NUCLEOTIDE SEQUENCE [LARGE SCALE GENOMIC DNA]</scope>
    <source>
        <strain evidence="2 3">Neff</strain>
    </source>
</reference>
<organism evidence="2 3">
    <name type="scientific">Acanthamoeba castellanii (strain ATCC 30010 / Neff)</name>
    <dbReference type="NCBI Taxonomy" id="1257118"/>
    <lineage>
        <taxon>Eukaryota</taxon>
        <taxon>Amoebozoa</taxon>
        <taxon>Discosea</taxon>
        <taxon>Longamoebia</taxon>
        <taxon>Centramoebida</taxon>
        <taxon>Acanthamoebidae</taxon>
        <taxon>Acanthamoeba</taxon>
    </lineage>
</organism>
<dbReference type="RefSeq" id="XP_004340404.1">
    <property type="nucleotide sequence ID" value="XM_004340356.1"/>
</dbReference>
<sequence>MPPCLQTILVLAFVVLLRSSPSDAVFQPQAQAACPALTWKLPLSWEGGGRIEQTFNATACDRLVIRNNGYDCEPSQPWRQCTSDEQCPSGELCGKAMAPRLCVKCNMDKIAFTFYEHANISINVTASMLAGNFWSSDEFYNHTGVDLILTLESWAWSPAMNALLHDQVVHRRSTWQDKYDSDDLRTLSEIYDQANATHTRQRRVSVVRSAYDRLDHGTNILDTFSGTTYLPTA</sequence>
<protein>
    <submittedName>
        <fullName evidence="2">Uncharacterized protein</fullName>
    </submittedName>
</protein>
<dbReference type="AlphaFoldDB" id="L8H1W8"/>
<keyword evidence="1" id="KW-0732">Signal</keyword>
<dbReference type="Proteomes" id="UP000011083">
    <property type="component" value="Unassembled WGS sequence"/>
</dbReference>
<gene>
    <name evidence="2" type="ORF">ACA1_137270</name>
</gene>
<accession>L8H1W8</accession>
<proteinExistence type="predicted"/>